<dbReference type="InterPro" id="IPR041662">
    <property type="entry name" value="SusD-like_2"/>
</dbReference>
<gene>
    <name evidence="2" type="ORF">FOF46_00380</name>
</gene>
<feature type="chain" id="PRO_5022176739" evidence="1">
    <location>
        <begin position="18"/>
        <end position="528"/>
    </location>
</feature>
<keyword evidence="3" id="KW-1185">Reference proteome</keyword>
<dbReference type="Proteomes" id="UP000318833">
    <property type="component" value="Unassembled WGS sequence"/>
</dbReference>
<dbReference type="AlphaFoldDB" id="A0A554VS08"/>
<evidence type="ECO:0000313" key="2">
    <source>
        <dbReference type="EMBL" id="TSE11473.1"/>
    </source>
</evidence>
<protein>
    <submittedName>
        <fullName evidence="2">SusD/RagB family nutrient-binding outer membrane lipoprotein</fullName>
    </submittedName>
</protein>
<sequence>MKKIKILIYLLSIILFASCELGDFGDDLQENPNLLTPDQADPNFLLNNVQKEVADLLQDLNRTTDEVMRYTVLNETYSDVSNQASLNSEYTNYYAFLEDANIIFDLAENDESLLYHRGMATILTAYATVTMVDYLGDIPFSEANRGDEQILNPKPDDDAMIYATLLDRLDIAIDDLANSTLAPTNDLYYDGDAEKWIRLAKSLKLKMLLNIGDRDRINVLLAEDDFITSDDDFQFQYGTSASDPNSRHPDYNISYRPEGFSTFLGNSFLNLLLNDKSISDPRLRYYVYRQSNTDPSDTLLGCVGSSIFNFCYLGNAYYGRDHGDTRSTGADRNLRATYGLYPVGGAFDEDNPSAPEFAIAAQNQLGAGILPILLSSFVDFLRAEAALTLTTSDDSAALLESGIRKSMDKVLNFANAASGSTFAATSADVDAYVLEVMTAFAAADNQGKLDIILKEYYLASYGNSTESYNGYRRTGLPSVFTAPIFDPNTPFPRSFSIPEDAINNNNQLSQRPITTQVFWDKNPVGFIR</sequence>
<dbReference type="Gene3D" id="1.25.40.390">
    <property type="match status" value="1"/>
</dbReference>
<accession>A0A554VS08</accession>
<dbReference type="EMBL" id="VLNR01000001">
    <property type="protein sequence ID" value="TSE11473.1"/>
    <property type="molecule type" value="Genomic_DNA"/>
</dbReference>
<feature type="signal peptide" evidence="1">
    <location>
        <begin position="1"/>
        <end position="17"/>
    </location>
</feature>
<keyword evidence="2" id="KW-0449">Lipoprotein</keyword>
<evidence type="ECO:0000313" key="3">
    <source>
        <dbReference type="Proteomes" id="UP000318833"/>
    </source>
</evidence>
<dbReference type="Pfam" id="PF12771">
    <property type="entry name" value="SusD-like_2"/>
    <property type="match status" value="1"/>
</dbReference>
<dbReference type="OrthoDB" id="725917at2"/>
<evidence type="ECO:0000256" key="1">
    <source>
        <dbReference type="SAM" id="SignalP"/>
    </source>
</evidence>
<comment type="caution">
    <text evidence="2">The sequence shown here is derived from an EMBL/GenBank/DDBJ whole genome shotgun (WGS) entry which is preliminary data.</text>
</comment>
<reference evidence="2 3" key="1">
    <citation type="submission" date="2019-07" db="EMBL/GenBank/DDBJ databases">
        <title>The draft genome sequence of Aquimarina algiphila M91.</title>
        <authorList>
            <person name="Meng X."/>
        </authorList>
    </citation>
    <scope>NUCLEOTIDE SEQUENCE [LARGE SCALE GENOMIC DNA]</scope>
    <source>
        <strain evidence="2 3">M91</strain>
    </source>
</reference>
<dbReference type="PROSITE" id="PS51257">
    <property type="entry name" value="PROKAR_LIPOPROTEIN"/>
    <property type="match status" value="1"/>
</dbReference>
<organism evidence="2 3">
    <name type="scientific">Aquimarina algiphila</name>
    <dbReference type="NCBI Taxonomy" id="2047982"/>
    <lineage>
        <taxon>Bacteria</taxon>
        <taxon>Pseudomonadati</taxon>
        <taxon>Bacteroidota</taxon>
        <taxon>Flavobacteriia</taxon>
        <taxon>Flavobacteriales</taxon>
        <taxon>Flavobacteriaceae</taxon>
        <taxon>Aquimarina</taxon>
    </lineage>
</organism>
<dbReference type="SUPFAM" id="SSF48452">
    <property type="entry name" value="TPR-like"/>
    <property type="match status" value="1"/>
</dbReference>
<dbReference type="RefSeq" id="WP_109437484.1">
    <property type="nucleotide sequence ID" value="NZ_CANLFO010000004.1"/>
</dbReference>
<proteinExistence type="predicted"/>
<name>A0A554VS08_9FLAO</name>
<dbReference type="InterPro" id="IPR011990">
    <property type="entry name" value="TPR-like_helical_dom_sf"/>
</dbReference>
<keyword evidence="1" id="KW-0732">Signal</keyword>